<feature type="compositionally biased region" description="Low complexity" evidence="1">
    <location>
        <begin position="461"/>
        <end position="471"/>
    </location>
</feature>
<feature type="compositionally biased region" description="Basic and acidic residues" evidence="1">
    <location>
        <begin position="1046"/>
        <end position="1056"/>
    </location>
</feature>
<evidence type="ECO:0000256" key="1">
    <source>
        <dbReference type="SAM" id="MobiDB-lite"/>
    </source>
</evidence>
<feature type="compositionally biased region" description="Basic and acidic residues" evidence="1">
    <location>
        <begin position="1201"/>
        <end position="1226"/>
    </location>
</feature>
<feature type="compositionally biased region" description="Basic and acidic residues" evidence="1">
    <location>
        <begin position="429"/>
        <end position="440"/>
    </location>
</feature>
<proteinExistence type="predicted"/>
<feature type="compositionally biased region" description="Basic and acidic residues" evidence="1">
    <location>
        <begin position="542"/>
        <end position="560"/>
    </location>
</feature>
<accession>A0A9D5H5B8</accession>
<dbReference type="PANTHER" id="PTHR31008">
    <property type="entry name" value="COP1-INTERACTING PROTEIN-RELATED"/>
    <property type="match status" value="1"/>
</dbReference>
<feature type="compositionally biased region" description="Basic residues" evidence="1">
    <location>
        <begin position="481"/>
        <end position="502"/>
    </location>
</feature>
<name>A0A9D5H5B8_9LILI</name>
<reference evidence="2" key="2">
    <citation type="journal article" date="2022" name="Hortic Res">
        <title>The genome of Dioscorea zingiberensis sheds light on the biosynthesis, origin and evolution of the medicinally important diosgenin saponins.</title>
        <authorList>
            <person name="Li Y."/>
            <person name="Tan C."/>
            <person name="Li Z."/>
            <person name="Guo J."/>
            <person name="Li S."/>
            <person name="Chen X."/>
            <person name="Wang C."/>
            <person name="Dai X."/>
            <person name="Yang H."/>
            <person name="Song W."/>
            <person name="Hou L."/>
            <person name="Xu J."/>
            <person name="Tong Z."/>
            <person name="Xu A."/>
            <person name="Yuan X."/>
            <person name="Wang W."/>
            <person name="Yang Q."/>
            <person name="Chen L."/>
            <person name="Sun Z."/>
            <person name="Wang K."/>
            <person name="Pan B."/>
            <person name="Chen J."/>
            <person name="Bao Y."/>
            <person name="Liu F."/>
            <person name="Qi X."/>
            <person name="Gang D.R."/>
            <person name="Wen J."/>
            <person name="Li J."/>
        </authorList>
    </citation>
    <scope>NUCLEOTIDE SEQUENCE</scope>
    <source>
        <strain evidence="2">Dzin_1.0</strain>
    </source>
</reference>
<sequence>MRSGVRLDSAVFQLTPTRTRYDLIIMANGKTEKIASGLLDPFLAHLKVAQDQIAKGGYSITLEPGPGMDSEWFTKDTMERFVRFVNTPEVLERVNTIESEILQIDKAIAIQGNDSISFGTVEDHQTKPTESIEGGRFNYGADTEKAIVLYKPGSHASDSNGSTVQEEKSKVHLMRALETRKKVLQKEQGMAFARAVAAGFDMDHMSQLISFAECFGASRLLEACIRFMDLWKAKHESGQWVEIEATEARPEFSSLHASGIIFPGEIGKQKELGMVRPISNGDLVTESNGKNGADAVDVNAGQNRDRSSPSDPQLPPGPHDYYYQGQFQQPMFTQWPMPSASGAPVFQAYPVQSMPYYQNYPGGAPFFQAPYPPMEDPRFTKSKKKGLRRHSMDSKYSNTDTETWEMGAPGARSKDVAERNMSEDEEDVYQGRESHKELGHSRKKQSGTRNSNSSTSKRHVSSGSESQSPSDSETEEDVEHLHRKDPKRKHGDSSKPIKRKTSMTKSVHIPDINEKEEIACGKEADAGNWQVFQSFLMRCEEENTRNDDRGMFSGEKEPPVKRRGSQVNGDPVVPPERDGFGVQDLKVVEFDSENGRTNRRKQVLSKDELFSSDKRSSKDGHPDSQFKEIEGGGRGYRPTASDEFMVYGRQKLLNNKNFSDPLENEFVHMEKHSSNPMDESFIVPARSDTHVEFLANGRTTLDVDAELPSALRSEKSSSNVKNQRNYEPHDLSLMPQRTERESGSYDPAADYDAEIHVQDAVKLKTGNQQNDPLSTKKDTKSSGREKKTTAGQDGNEKRKIELMRRNGKPSKSNPLADARARAEKLRLFKLDLQKAKKEKEEEAMKRLEALKQERQKRIAARSGSSNTKPTSTPQQNRALLPAKVSPSSYKGSKFSDSEPTSTSPVPKVRTPSLGSNGFLTTIKVSRLNRGTPSAENELSRSASSLPDLSKESKIVATASIQTKRLSDPKGIRTRSSIKSTSSDKLPRQIVSGEPQKKIPAVMHQDKTRSATSLAPKIRSQTGPSDTLQSKASKRTGSKNSLTSESHQMKRTNEKSSRMSNGDESAVVDKTIVMLENDTNFSSSITPTVADMITPRGGSFVEDGEKIEIVPDYVAIHAPPSSLLTGEIEDPNKHEVVTDYVKDEPHKLLNSDMTEKTYQAPYARATSLEDPTTSNLEYKEQPSIVNNETILMTSESIKAHVPDWSDSTTKEQIHDAFEKPRSRESSKGFRKLFKFGKKNQGSTSGDYNLEPECASHEDSTGSAVSTEVHSLKNLISQDDAHNGGSPHKVSRPFSILSPFRAKTQEKKVAA</sequence>
<dbReference type="PANTHER" id="PTHR31008:SF2">
    <property type="entry name" value="COP1-INTERACTING PROTEIN-LIKE PROTEIN"/>
    <property type="match status" value="1"/>
</dbReference>
<gene>
    <name evidence="2" type="ORF">J5N97_028844</name>
</gene>
<feature type="compositionally biased region" description="Basic and acidic residues" evidence="1">
    <location>
        <begin position="774"/>
        <end position="804"/>
    </location>
</feature>
<feature type="region of interest" description="Disordered" evidence="1">
    <location>
        <begin position="1201"/>
        <end position="1309"/>
    </location>
</feature>
<feature type="compositionally biased region" description="Polar residues" evidence="1">
    <location>
        <begin position="912"/>
        <end position="946"/>
    </location>
</feature>
<organism evidence="2 3">
    <name type="scientific">Dioscorea zingiberensis</name>
    <dbReference type="NCBI Taxonomy" id="325984"/>
    <lineage>
        <taxon>Eukaryota</taxon>
        <taxon>Viridiplantae</taxon>
        <taxon>Streptophyta</taxon>
        <taxon>Embryophyta</taxon>
        <taxon>Tracheophyta</taxon>
        <taxon>Spermatophyta</taxon>
        <taxon>Magnoliopsida</taxon>
        <taxon>Liliopsida</taxon>
        <taxon>Dioscoreales</taxon>
        <taxon>Dioscoreaceae</taxon>
        <taxon>Dioscorea</taxon>
    </lineage>
</organism>
<feature type="compositionally biased region" description="Basic and acidic residues" evidence="1">
    <location>
        <begin position="604"/>
        <end position="631"/>
    </location>
</feature>
<feature type="compositionally biased region" description="Basic residues" evidence="1">
    <location>
        <begin position="1227"/>
        <end position="1236"/>
    </location>
</feature>
<feature type="compositionally biased region" description="Low complexity" evidence="1">
    <location>
        <begin position="973"/>
        <end position="983"/>
    </location>
</feature>
<keyword evidence="3" id="KW-1185">Reference proteome</keyword>
<feature type="compositionally biased region" description="Polar residues" evidence="1">
    <location>
        <begin position="1259"/>
        <end position="1275"/>
    </location>
</feature>
<feature type="compositionally biased region" description="Basic residues" evidence="1">
    <location>
        <begin position="380"/>
        <end position="389"/>
    </location>
</feature>
<feature type="region of interest" description="Disordered" evidence="1">
    <location>
        <begin position="835"/>
        <end position="1063"/>
    </location>
</feature>
<feature type="compositionally biased region" description="Basic and acidic residues" evidence="1">
    <location>
        <begin position="412"/>
        <end position="422"/>
    </location>
</feature>
<feature type="compositionally biased region" description="Polar residues" evidence="1">
    <location>
        <begin position="1018"/>
        <end position="1030"/>
    </location>
</feature>
<evidence type="ECO:0008006" key="4">
    <source>
        <dbReference type="Google" id="ProtNLM"/>
    </source>
</evidence>
<feature type="region of interest" description="Disordered" evidence="1">
    <location>
        <begin position="542"/>
        <end position="642"/>
    </location>
</feature>
<dbReference type="Proteomes" id="UP001085076">
    <property type="component" value="Miscellaneous, Linkage group lg09"/>
</dbReference>
<feature type="region of interest" description="Disordered" evidence="1">
    <location>
        <begin position="375"/>
        <end position="513"/>
    </location>
</feature>
<feature type="region of interest" description="Disordered" evidence="1">
    <location>
        <begin position="763"/>
        <end position="820"/>
    </location>
</feature>
<feature type="region of interest" description="Disordered" evidence="1">
    <location>
        <begin position="698"/>
        <end position="751"/>
    </location>
</feature>
<feature type="region of interest" description="Disordered" evidence="1">
    <location>
        <begin position="283"/>
        <end position="323"/>
    </location>
</feature>
<feature type="compositionally biased region" description="Basic and acidic residues" evidence="1">
    <location>
        <begin position="586"/>
        <end position="596"/>
    </location>
</feature>
<feature type="compositionally biased region" description="Basic and acidic residues" evidence="1">
    <location>
        <begin position="835"/>
        <end position="856"/>
    </location>
</feature>
<dbReference type="OrthoDB" id="2020180at2759"/>
<comment type="caution">
    <text evidence="2">The sequence shown here is derived from an EMBL/GenBank/DDBJ whole genome shotgun (WGS) entry which is preliminary data.</text>
</comment>
<dbReference type="EMBL" id="JAGGNH010000009">
    <property type="protein sequence ID" value="KAJ0963722.1"/>
    <property type="molecule type" value="Genomic_DNA"/>
</dbReference>
<evidence type="ECO:0000313" key="3">
    <source>
        <dbReference type="Proteomes" id="UP001085076"/>
    </source>
</evidence>
<feature type="compositionally biased region" description="Polar residues" evidence="1">
    <location>
        <begin position="862"/>
        <end position="877"/>
    </location>
</feature>
<reference evidence="2" key="1">
    <citation type="submission" date="2021-03" db="EMBL/GenBank/DDBJ databases">
        <authorList>
            <person name="Li Z."/>
            <person name="Yang C."/>
        </authorList>
    </citation>
    <scope>NUCLEOTIDE SEQUENCE</scope>
    <source>
        <strain evidence="2">Dzin_1.0</strain>
        <tissue evidence="2">Leaf</tissue>
    </source>
</reference>
<evidence type="ECO:0000313" key="2">
    <source>
        <dbReference type="EMBL" id="KAJ0963722.1"/>
    </source>
</evidence>
<protein>
    <recommendedName>
        <fullName evidence="4">COP1-interacting protein 7</fullName>
    </recommendedName>
</protein>